<dbReference type="GO" id="GO:0030170">
    <property type="term" value="F:pyridoxal phosphate binding"/>
    <property type="evidence" value="ECO:0007669"/>
    <property type="project" value="InterPro"/>
</dbReference>
<keyword evidence="6" id="KW-0032">Aminotransferase</keyword>
<dbReference type="InterPro" id="IPR015424">
    <property type="entry name" value="PyrdxlP-dep_Trfase"/>
</dbReference>
<dbReference type="PIRSF" id="PIRSF000521">
    <property type="entry name" value="Transaminase_4ab_Lys_Orn"/>
    <property type="match status" value="1"/>
</dbReference>
<evidence type="ECO:0000256" key="5">
    <source>
        <dbReference type="ARBA" id="ARBA00012919"/>
    </source>
</evidence>
<dbReference type="InterPro" id="IPR005814">
    <property type="entry name" value="Aminotrans_3"/>
</dbReference>
<dbReference type="HAMAP" id="MF_01107">
    <property type="entry name" value="ArgD_aminotrans_3"/>
    <property type="match status" value="1"/>
</dbReference>
<dbReference type="NCBIfam" id="TIGR00707">
    <property type="entry name" value="argD"/>
    <property type="match status" value="1"/>
</dbReference>
<dbReference type="GO" id="GO:0006526">
    <property type="term" value="P:L-arginine biosynthetic process"/>
    <property type="evidence" value="ECO:0007669"/>
    <property type="project" value="UniProtKB-UniPathway"/>
</dbReference>
<comment type="pathway">
    <text evidence="3">Amino-acid biosynthesis; L-arginine biosynthesis; N(2)-acetyl-L-ornithine from L-glutamate: step 4/4.</text>
</comment>
<dbReference type="PANTHER" id="PTHR11986">
    <property type="entry name" value="AMINOTRANSFERASE CLASS III"/>
    <property type="match status" value="1"/>
</dbReference>
<comment type="cofactor">
    <cofactor evidence="1">
        <name>pyridoxal 5'-phosphate</name>
        <dbReference type="ChEBI" id="CHEBI:597326"/>
    </cofactor>
</comment>
<evidence type="ECO:0000256" key="8">
    <source>
        <dbReference type="ARBA" id="ARBA00022679"/>
    </source>
</evidence>
<dbReference type="Pfam" id="PF00202">
    <property type="entry name" value="Aminotran_3"/>
    <property type="match status" value="1"/>
</dbReference>
<dbReference type="PROSITE" id="PS00600">
    <property type="entry name" value="AA_TRANSFER_CLASS_3"/>
    <property type="match status" value="1"/>
</dbReference>
<evidence type="ECO:0000256" key="2">
    <source>
        <dbReference type="ARBA" id="ARBA00004173"/>
    </source>
</evidence>
<dbReference type="InterPro" id="IPR015422">
    <property type="entry name" value="PyrdxlP-dep_Trfase_small"/>
</dbReference>
<comment type="subcellular location">
    <subcellularLocation>
        <location evidence="2">Mitochondrion</location>
    </subcellularLocation>
</comment>
<evidence type="ECO:0000256" key="4">
    <source>
        <dbReference type="ARBA" id="ARBA00008954"/>
    </source>
</evidence>
<keyword evidence="8" id="KW-0808">Transferase</keyword>
<dbReference type="GO" id="GO:0042802">
    <property type="term" value="F:identical protein binding"/>
    <property type="evidence" value="ECO:0007669"/>
    <property type="project" value="TreeGrafter"/>
</dbReference>
<dbReference type="NCBIfam" id="NF002325">
    <property type="entry name" value="PRK01278.1"/>
    <property type="match status" value="1"/>
</dbReference>
<dbReference type="Gene3D" id="3.90.1150.10">
    <property type="entry name" value="Aspartate Aminotransferase, domain 1"/>
    <property type="match status" value="1"/>
</dbReference>
<dbReference type="InterPro" id="IPR050103">
    <property type="entry name" value="Class-III_PLP-dep_AT"/>
</dbReference>
<dbReference type="AlphaFoldDB" id="A0A1X6PBT5"/>
<accession>A0A1X6PBT5</accession>
<dbReference type="FunFam" id="3.40.640.10:FF:000004">
    <property type="entry name" value="Acetylornithine aminotransferase"/>
    <property type="match status" value="1"/>
</dbReference>
<protein>
    <recommendedName>
        <fullName evidence="5">acetylornithine transaminase</fullName>
        <ecNumber evidence="5">2.6.1.11</ecNumber>
    </recommendedName>
</protein>
<dbReference type="UniPathway" id="UPA00068">
    <property type="reaction ID" value="UER00109"/>
</dbReference>
<proteinExistence type="inferred from homology"/>
<keyword evidence="12" id="KW-1185">Reference proteome</keyword>
<keyword evidence="9 10" id="KW-0663">Pyridoxal phosphate</keyword>
<dbReference type="InterPro" id="IPR015421">
    <property type="entry name" value="PyrdxlP-dep_Trfase_major"/>
</dbReference>
<keyword evidence="7" id="KW-0028">Amino-acid biosynthesis</keyword>
<dbReference type="GO" id="GO:0003992">
    <property type="term" value="F:N2-acetyl-L-ornithine:2-oxoglutarate 5-aminotransferase activity"/>
    <property type="evidence" value="ECO:0007669"/>
    <property type="project" value="UniProtKB-EC"/>
</dbReference>
<dbReference type="EC" id="2.6.1.11" evidence="5"/>
<name>A0A1X6PBT5_PORUM</name>
<evidence type="ECO:0000256" key="10">
    <source>
        <dbReference type="RuleBase" id="RU003560"/>
    </source>
</evidence>
<dbReference type="Gene3D" id="3.40.640.10">
    <property type="entry name" value="Type I PLP-dependent aspartate aminotransferase-like (Major domain)"/>
    <property type="match status" value="1"/>
</dbReference>
<comment type="similarity">
    <text evidence="4 10">Belongs to the class-III pyridoxal-phosphate-dependent aminotransferase family.</text>
</comment>
<evidence type="ECO:0000256" key="3">
    <source>
        <dbReference type="ARBA" id="ARBA00005024"/>
    </source>
</evidence>
<dbReference type="InterPro" id="IPR004636">
    <property type="entry name" value="AcOrn/SuccOrn_fam"/>
</dbReference>
<dbReference type="OrthoDB" id="425114at2759"/>
<reference evidence="11 12" key="1">
    <citation type="submission" date="2017-03" db="EMBL/GenBank/DDBJ databases">
        <title>WGS assembly of Porphyra umbilicalis.</title>
        <authorList>
            <person name="Brawley S.H."/>
            <person name="Blouin N.A."/>
            <person name="Ficko-Blean E."/>
            <person name="Wheeler G.L."/>
            <person name="Lohr M."/>
            <person name="Goodson H.V."/>
            <person name="Jenkins J.W."/>
            <person name="Blaby-Haas C.E."/>
            <person name="Helliwell K.E."/>
            <person name="Chan C."/>
            <person name="Marriage T."/>
            <person name="Bhattacharya D."/>
            <person name="Klein A.S."/>
            <person name="Badis Y."/>
            <person name="Brodie J."/>
            <person name="Cao Y."/>
            <person name="Collen J."/>
            <person name="Dittami S.M."/>
            <person name="Gachon C.M."/>
            <person name="Green B.R."/>
            <person name="Karpowicz S."/>
            <person name="Kim J.W."/>
            <person name="Kudahl U."/>
            <person name="Lin S."/>
            <person name="Michel G."/>
            <person name="Mittag M."/>
            <person name="Olson B.J."/>
            <person name="Pangilinan J."/>
            <person name="Peng Y."/>
            <person name="Qiu H."/>
            <person name="Shu S."/>
            <person name="Singer J.T."/>
            <person name="Smith A.G."/>
            <person name="Sprecher B.N."/>
            <person name="Wagner V."/>
            <person name="Wang W."/>
            <person name="Wang Z.-Y."/>
            <person name="Yan J."/>
            <person name="Yarish C."/>
            <person name="Zoeuner-Riek S."/>
            <person name="Zhuang Y."/>
            <person name="Zou Y."/>
            <person name="Lindquist E.A."/>
            <person name="Grimwood J."/>
            <person name="Barry K."/>
            <person name="Rokhsar D.S."/>
            <person name="Schmutz J."/>
            <person name="Stiller J.W."/>
            <person name="Grossman A.R."/>
            <person name="Prochnik S.E."/>
        </authorList>
    </citation>
    <scope>NUCLEOTIDE SEQUENCE [LARGE SCALE GENOMIC DNA]</scope>
    <source>
        <strain evidence="11">4086291</strain>
    </source>
</reference>
<dbReference type="PANTHER" id="PTHR11986:SF79">
    <property type="entry name" value="ACETYLORNITHINE AMINOTRANSFERASE, MITOCHONDRIAL"/>
    <property type="match status" value="1"/>
</dbReference>
<dbReference type="InterPro" id="IPR049704">
    <property type="entry name" value="Aminotrans_3_PPA_site"/>
</dbReference>
<evidence type="ECO:0000256" key="6">
    <source>
        <dbReference type="ARBA" id="ARBA00022576"/>
    </source>
</evidence>
<dbReference type="SUPFAM" id="SSF53383">
    <property type="entry name" value="PLP-dependent transferases"/>
    <property type="match status" value="1"/>
</dbReference>
<evidence type="ECO:0000313" key="12">
    <source>
        <dbReference type="Proteomes" id="UP000218209"/>
    </source>
</evidence>
<organism evidence="11 12">
    <name type="scientific">Porphyra umbilicalis</name>
    <name type="common">Purple laver</name>
    <name type="synonym">Red alga</name>
    <dbReference type="NCBI Taxonomy" id="2786"/>
    <lineage>
        <taxon>Eukaryota</taxon>
        <taxon>Rhodophyta</taxon>
        <taxon>Bangiophyceae</taxon>
        <taxon>Bangiales</taxon>
        <taxon>Bangiaceae</taxon>
        <taxon>Porphyra</taxon>
    </lineage>
</organism>
<evidence type="ECO:0000256" key="9">
    <source>
        <dbReference type="ARBA" id="ARBA00022898"/>
    </source>
</evidence>
<dbReference type="CDD" id="cd00610">
    <property type="entry name" value="OAT_like"/>
    <property type="match status" value="1"/>
</dbReference>
<gene>
    <name evidence="11" type="ORF">BU14_0111s0007</name>
</gene>
<dbReference type="GO" id="GO:0005739">
    <property type="term" value="C:mitochondrion"/>
    <property type="evidence" value="ECO:0007669"/>
    <property type="project" value="UniProtKB-SubCell"/>
</dbReference>
<dbReference type="Proteomes" id="UP000218209">
    <property type="component" value="Unassembled WGS sequence"/>
</dbReference>
<evidence type="ECO:0000256" key="1">
    <source>
        <dbReference type="ARBA" id="ARBA00001933"/>
    </source>
</evidence>
<evidence type="ECO:0000256" key="7">
    <source>
        <dbReference type="ARBA" id="ARBA00022605"/>
    </source>
</evidence>
<sequence>MAFVPPSVSPTVLLSSRASAFASSGSGTLKTPGHGVADGAVAVALRSTGAASLRAVAEPLTSKPGSGSAAPAGDTIKDFDSVVMHTYGRYPLVLDKGQGASVWDSEGKHYIDCVAGIATCSLGHAHPGLIAAVTEQLGRVHHVSNLYYTTPQGQLAAWLVEHSPADKAFFCNSGAEANEAAIKLARKHWHAKHDFSPPAGASPVIITAEASFHGRTLAAITATGQPKYHKGFHPLVPGFVYTPYNDPEALAKTVAAVGEGNVAAILLEPLQGEGGVNPGTKAFFGAARELCDSAGALLMVDEVQTGMGRTGLLWGHEHLGVKPDVVTTAKGLGGGIPIGAMLCSAHCDVFAPGDHASTFGGNPLASAAGLAVADALAVDDAEGGVMANVNARGEQLMALLGEVAAKYGPGVVSEVRGWGLLVGVELSEDAPFNAGEVVAACMASGLLLVPAGPRVVRFVPPLVISETEVATAVSYMDAALGDLLAGAK</sequence>
<evidence type="ECO:0000313" key="11">
    <source>
        <dbReference type="EMBL" id="OSX78338.1"/>
    </source>
</evidence>
<dbReference type="EMBL" id="KV918814">
    <property type="protein sequence ID" value="OSX78338.1"/>
    <property type="molecule type" value="Genomic_DNA"/>
</dbReference>